<dbReference type="STRING" id="728.VY92_06155"/>
<organism evidence="3 8">
    <name type="scientific">Avibacterium paragallinarum</name>
    <name type="common">Haemophilus gallinarum</name>
    <dbReference type="NCBI Taxonomy" id="728"/>
    <lineage>
        <taxon>Bacteria</taxon>
        <taxon>Pseudomonadati</taxon>
        <taxon>Pseudomonadota</taxon>
        <taxon>Gammaproteobacteria</taxon>
        <taxon>Pasteurellales</taxon>
        <taxon>Pasteurellaceae</taxon>
        <taxon>Avibacterium</taxon>
    </lineage>
</organism>
<gene>
    <name evidence="4" type="primary">yajC_1</name>
    <name evidence="3" type="ORF">EIG79_11150</name>
    <name evidence="5" type="ORF">NCTC10926_00836</name>
    <name evidence="4" type="ORF">NCTC11296_01419</name>
</gene>
<evidence type="ECO:0000259" key="2">
    <source>
        <dbReference type="Pfam" id="PF01814"/>
    </source>
</evidence>
<keyword evidence="1" id="KW-0175">Coiled coil</keyword>
<evidence type="ECO:0000256" key="1">
    <source>
        <dbReference type="SAM" id="Coils"/>
    </source>
</evidence>
<dbReference type="Pfam" id="PF01814">
    <property type="entry name" value="Hemerythrin"/>
    <property type="match status" value="1"/>
</dbReference>
<dbReference type="Gene3D" id="1.20.120.520">
    <property type="entry name" value="nmb1532 protein domain like"/>
    <property type="match status" value="1"/>
</dbReference>
<protein>
    <submittedName>
        <fullName evidence="3">Hemerythrin domain-containing protein</fullName>
    </submittedName>
    <submittedName>
        <fullName evidence="4">Preprotein translocase subunit YajC</fullName>
    </submittedName>
</protein>
<dbReference type="Proteomes" id="UP000254465">
    <property type="component" value="Unassembled WGS sequence"/>
</dbReference>
<feature type="coiled-coil region" evidence="1">
    <location>
        <begin position="83"/>
        <end position="110"/>
    </location>
</feature>
<evidence type="ECO:0000313" key="3">
    <source>
        <dbReference type="EMBL" id="RZN55643.1"/>
    </source>
</evidence>
<sequence>MLNLQPQQFASWNEPIEMLYACHGKVKMFCRQLNILPSYLEKNGNIQAVKKDVQQILNYFNLAAPLHHDDEEKDFFPALLKHYPQAKAEVEQLESQHESLHQNWAALSAQLEALLNEEITHISLDLIENFIAGYDNHIAIEEPLFELGKQHIPQAELASMGEVMRERRRINV</sequence>
<dbReference type="EMBL" id="UGHK01000002">
    <property type="protein sequence ID" value="STO71516.1"/>
    <property type="molecule type" value="Genomic_DNA"/>
</dbReference>
<dbReference type="OrthoDB" id="9780392at2"/>
<evidence type="ECO:0000313" key="8">
    <source>
        <dbReference type="Proteomes" id="UP000294229"/>
    </source>
</evidence>
<dbReference type="EMBL" id="UFSW01000001">
    <property type="protein sequence ID" value="SUU97448.1"/>
    <property type="molecule type" value="Genomic_DNA"/>
</dbReference>
<evidence type="ECO:0000313" key="4">
    <source>
        <dbReference type="EMBL" id="STO71516.1"/>
    </source>
</evidence>
<dbReference type="InterPro" id="IPR012312">
    <property type="entry name" value="Hemerythrin-like"/>
</dbReference>
<reference evidence="3 8" key="2">
    <citation type="submission" date="2018-11" db="EMBL/GenBank/DDBJ databases">
        <title>Sequencing Av. paragallinarum serogroups.</title>
        <authorList>
            <person name="Hellmuth J.E."/>
            <person name="Boucher C.E."/>
            <person name="Cason E.D."/>
        </authorList>
    </citation>
    <scope>NUCLEOTIDE SEQUENCE [LARGE SCALE GENOMIC DNA]</scope>
    <source>
        <strain evidence="3 8">SA-3</strain>
    </source>
</reference>
<dbReference type="RefSeq" id="WP_017806191.1">
    <property type="nucleotide sequence ID" value="NZ_JBANLW010000092.1"/>
</dbReference>
<accession>A0A0F5EW55</accession>
<dbReference type="CDD" id="cd12108">
    <property type="entry name" value="Hr-like"/>
    <property type="match status" value="1"/>
</dbReference>
<proteinExistence type="predicted"/>
<reference evidence="6 7" key="1">
    <citation type="submission" date="2018-06" db="EMBL/GenBank/DDBJ databases">
        <authorList>
            <consortium name="Pathogen Informatics"/>
            <person name="Doyle S."/>
        </authorList>
    </citation>
    <scope>NUCLEOTIDE SEQUENCE [LARGE SCALE GENOMIC DNA]</scope>
    <source>
        <strain evidence="5 7">NCTC10926</strain>
        <strain evidence="4 6">NCTC11296</strain>
    </source>
</reference>
<dbReference type="Proteomes" id="UP000294229">
    <property type="component" value="Unassembled WGS sequence"/>
</dbReference>
<dbReference type="Proteomes" id="UP000254620">
    <property type="component" value="Unassembled WGS sequence"/>
</dbReference>
<evidence type="ECO:0000313" key="7">
    <source>
        <dbReference type="Proteomes" id="UP000254620"/>
    </source>
</evidence>
<feature type="domain" description="Hemerythrin-like" evidence="2">
    <location>
        <begin position="15"/>
        <end position="142"/>
    </location>
</feature>
<dbReference type="AlphaFoldDB" id="A0A0F5EW55"/>
<dbReference type="eggNOG" id="COG3945">
    <property type="taxonomic scope" value="Bacteria"/>
</dbReference>
<name>A0A0F5EW55_AVIPA</name>
<evidence type="ECO:0000313" key="5">
    <source>
        <dbReference type="EMBL" id="SUU97448.1"/>
    </source>
</evidence>
<dbReference type="EMBL" id="RQXS01000083">
    <property type="protein sequence ID" value="RZN55643.1"/>
    <property type="molecule type" value="Genomic_DNA"/>
</dbReference>
<evidence type="ECO:0000313" key="6">
    <source>
        <dbReference type="Proteomes" id="UP000254465"/>
    </source>
</evidence>